<keyword evidence="9" id="KW-0808">Transferase</keyword>
<keyword evidence="5" id="KW-1003">Cell membrane</keyword>
<dbReference type="Gene3D" id="3.30.200.20">
    <property type="entry name" value="Phosphorylase Kinase, domain 1"/>
    <property type="match status" value="1"/>
</dbReference>
<keyword evidence="14" id="KW-0418">Kinase</keyword>
<comment type="catalytic activity">
    <reaction evidence="20">
        <text>L-threonyl-[protein] + ATP = O-phospho-L-threonyl-[protein] + ADP + H(+)</text>
        <dbReference type="Rhea" id="RHEA:46608"/>
        <dbReference type="Rhea" id="RHEA-COMP:11060"/>
        <dbReference type="Rhea" id="RHEA-COMP:11605"/>
        <dbReference type="ChEBI" id="CHEBI:15378"/>
        <dbReference type="ChEBI" id="CHEBI:30013"/>
        <dbReference type="ChEBI" id="CHEBI:30616"/>
        <dbReference type="ChEBI" id="CHEBI:61977"/>
        <dbReference type="ChEBI" id="CHEBI:456216"/>
        <dbReference type="EC" id="2.7.11.1"/>
    </reaction>
</comment>
<accession>A0AAD7P585</accession>
<dbReference type="SUPFAM" id="SSF56112">
    <property type="entry name" value="Protein kinase-like (PK-like)"/>
    <property type="match status" value="1"/>
</dbReference>
<comment type="catalytic activity">
    <reaction evidence="21">
        <text>L-seryl-[protein] + ATP = O-phospho-L-seryl-[protein] + ADP + H(+)</text>
        <dbReference type="Rhea" id="RHEA:17989"/>
        <dbReference type="Rhea" id="RHEA-COMP:9863"/>
        <dbReference type="Rhea" id="RHEA-COMP:11604"/>
        <dbReference type="ChEBI" id="CHEBI:15378"/>
        <dbReference type="ChEBI" id="CHEBI:29999"/>
        <dbReference type="ChEBI" id="CHEBI:30616"/>
        <dbReference type="ChEBI" id="CHEBI:83421"/>
        <dbReference type="ChEBI" id="CHEBI:456216"/>
        <dbReference type="EC" id="2.7.11.1"/>
    </reaction>
</comment>
<keyword evidence="11 24" id="KW-0732">Signal</keyword>
<evidence type="ECO:0000256" key="13">
    <source>
        <dbReference type="ARBA" id="ARBA00022741"/>
    </source>
</evidence>
<dbReference type="PROSITE" id="PS00108">
    <property type="entry name" value="PROTEIN_KINASE_ST"/>
    <property type="match status" value="1"/>
</dbReference>
<dbReference type="InterPro" id="IPR050647">
    <property type="entry name" value="Plant_LRR-RLKs"/>
</dbReference>
<keyword evidence="8" id="KW-0433">Leucine-rich repeat</keyword>
<proteinExistence type="inferred from homology"/>
<keyword evidence="19" id="KW-0325">Glycoprotein</keyword>
<dbReference type="InterPro" id="IPR001611">
    <property type="entry name" value="Leu-rich_rpt"/>
</dbReference>
<dbReference type="Gene3D" id="1.10.510.10">
    <property type="entry name" value="Transferase(Phosphotransferase) domain 1"/>
    <property type="match status" value="1"/>
</dbReference>
<dbReference type="EC" id="2.7.11.1" evidence="4"/>
<evidence type="ECO:0000256" key="15">
    <source>
        <dbReference type="ARBA" id="ARBA00022840"/>
    </source>
</evidence>
<keyword evidence="7" id="KW-0597">Phosphoprotein</keyword>
<dbReference type="SMART" id="SM00220">
    <property type="entry name" value="S_TKc"/>
    <property type="match status" value="1"/>
</dbReference>
<evidence type="ECO:0000256" key="11">
    <source>
        <dbReference type="ARBA" id="ARBA00022729"/>
    </source>
</evidence>
<dbReference type="InterPro" id="IPR017441">
    <property type="entry name" value="Protein_kinase_ATP_BS"/>
</dbReference>
<feature type="domain" description="Protein kinase" evidence="25">
    <location>
        <begin position="716"/>
        <end position="1016"/>
    </location>
</feature>
<evidence type="ECO:0000313" key="26">
    <source>
        <dbReference type="EMBL" id="KAJ7942551.1"/>
    </source>
</evidence>
<dbReference type="Pfam" id="PF00560">
    <property type="entry name" value="LRR_1"/>
    <property type="match status" value="7"/>
</dbReference>
<keyword evidence="13 22" id="KW-0547">Nucleotide-binding</keyword>
<dbReference type="InterPro" id="IPR003591">
    <property type="entry name" value="Leu-rich_rpt_typical-subtyp"/>
</dbReference>
<comment type="similarity">
    <text evidence="3">Belongs to the protein kinase superfamily. Ser/Thr protein kinase family.</text>
</comment>
<dbReference type="GO" id="GO:0004674">
    <property type="term" value="F:protein serine/threonine kinase activity"/>
    <property type="evidence" value="ECO:0007669"/>
    <property type="project" value="UniProtKB-KW"/>
</dbReference>
<dbReference type="KEGG" id="qsa:O6P43_034414"/>
<evidence type="ECO:0000256" key="14">
    <source>
        <dbReference type="ARBA" id="ARBA00022777"/>
    </source>
</evidence>
<feature type="signal peptide" evidence="24">
    <location>
        <begin position="1"/>
        <end position="30"/>
    </location>
</feature>
<reference evidence="26" key="1">
    <citation type="journal article" date="2023" name="Science">
        <title>Elucidation of the pathway for biosynthesis of saponin adjuvants from the soapbark tree.</title>
        <authorList>
            <person name="Reed J."/>
            <person name="Orme A."/>
            <person name="El-Demerdash A."/>
            <person name="Owen C."/>
            <person name="Martin L.B.B."/>
            <person name="Misra R.C."/>
            <person name="Kikuchi S."/>
            <person name="Rejzek M."/>
            <person name="Martin A.C."/>
            <person name="Harkess A."/>
            <person name="Leebens-Mack J."/>
            <person name="Louveau T."/>
            <person name="Stephenson M.J."/>
            <person name="Osbourn A."/>
        </authorList>
    </citation>
    <scope>NUCLEOTIDE SEQUENCE</scope>
    <source>
        <strain evidence="26">S10</strain>
    </source>
</reference>
<evidence type="ECO:0000256" key="5">
    <source>
        <dbReference type="ARBA" id="ARBA00022475"/>
    </source>
</evidence>
<evidence type="ECO:0000256" key="16">
    <source>
        <dbReference type="ARBA" id="ARBA00022989"/>
    </source>
</evidence>
<dbReference type="Pfam" id="PF08263">
    <property type="entry name" value="LRRNT_2"/>
    <property type="match status" value="1"/>
</dbReference>
<evidence type="ECO:0000256" key="21">
    <source>
        <dbReference type="ARBA" id="ARBA00048679"/>
    </source>
</evidence>
<dbReference type="SMART" id="SM00369">
    <property type="entry name" value="LRR_TYP"/>
    <property type="match status" value="7"/>
</dbReference>
<dbReference type="InterPro" id="IPR008271">
    <property type="entry name" value="Ser/Thr_kinase_AS"/>
</dbReference>
<evidence type="ECO:0000256" key="20">
    <source>
        <dbReference type="ARBA" id="ARBA00047899"/>
    </source>
</evidence>
<feature type="binding site" evidence="22">
    <location>
        <position position="745"/>
    </location>
    <ligand>
        <name>ATP</name>
        <dbReference type="ChEBI" id="CHEBI:30616"/>
    </ligand>
</feature>
<evidence type="ECO:0000256" key="19">
    <source>
        <dbReference type="ARBA" id="ARBA00023180"/>
    </source>
</evidence>
<evidence type="ECO:0000256" key="6">
    <source>
        <dbReference type="ARBA" id="ARBA00022527"/>
    </source>
</evidence>
<dbReference type="SUPFAM" id="SSF52058">
    <property type="entry name" value="L domain-like"/>
    <property type="match status" value="1"/>
</dbReference>
<dbReference type="FunFam" id="3.80.10.10:FF:000383">
    <property type="entry name" value="Leucine-rich repeat receptor protein kinase EMS1"/>
    <property type="match status" value="1"/>
</dbReference>
<evidence type="ECO:0000256" key="12">
    <source>
        <dbReference type="ARBA" id="ARBA00022737"/>
    </source>
</evidence>
<dbReference type="PROSITE" id="PS50011">
    <property type="entry name" value="PROTEIN_KINASE_DOM"/>
    <property type="match status" value="1"/>
</dbReference>
<evidence type="ECO:0000256" key="22">
    <source>
        <dbReference type="PROSITE-ProRule" id="PRU10141"/>
    </source>
</evidence>
<dbReference type="SUPFAM" id="SSF52047">
    <property type="entry name" value="RNI-like"/>
    <property type="match status" value="1"/>
</dbReference>
<gene>
    <name evidence="26" type="ORF">O6P43_034414</name>
</gene>
<dbReference type="InterPro" id="IPR032675">
    <property type="entry name" value="LRR_dom_sf"/>
</dbReference>
<evidence type="ECO:0000313" key="27">
    <source>
        <dbReference type="Proteomes" id="UP001163823"/>
    </source>
</evidence>
<evidence type="ECO:0000256" key="10">
    <source>
        <dbReference type="ARBA" id="ARBA00022692"/>
    </source>
</evidence>
<dbReference type="GO" id="GO:0005886">
    <property type="term" value="C:plasma membrane"/>
    <property type="evidence" value="ECO:0007669"/>
    <property type="project" value="UniProtKB-SubCell"/>
</dbReference>
<keyword evidence="18 26" id="KW-0675">Receptor</keyword>
<keyword evidence="6" id="KW-0723">Serine/threonine-protein kinase</keyword>
<dbReference type="EMBL" id="JARAOO010000020">
    <property type="protein sequence ID" value="KAJ7942551.1"/>
    <property type="molecule type" value="Genomic_DNA"/>
</dbReference>
<dbReference type="FunFam" id="3.80.10.10:FF:000101">
    <property type="entry name" value="LRR receptor-like serine/threonine-protein kinase ERECTA"/>
    <property type="match status" value="1"/>
</dbReference>
<dbReference type="PROSITE" id="PS00107">
    <property type="entry name" value="PROTEIN_KINASE_ATP"/>
    <property type="match status" value="1"/>
</dbReference>
<feature type="chain" id="PRO_5042269222" description="non-specific serine/threonine protein kinase" evidence="24">
    <location>
        <begin position="31"/>
        <end position="1024"/>
    </location>
</feature>
<dbReference type="GO" id="GO:0033612">
    <property type="term" value="F:receptor serine/threonine kinase binding"/>
    <property type="evidence" value="ECO:0007669"/>
    <property type="project" value="TreeGrafter"/>
</dbReference>
<evidence type="ECO:0000256" key="23">
    <source>
        <dbReference type="SAM" id="Phobius"/>
    </source>
</evidence>
<dbReference type="Gene3D" id="3.80.10.10">
    <property type="entry name" value="Ribonuclease Inhibitor"/>
    <property type="match status" value="4"/>
</dbReference>
<evidence type="ECO:0000256" key="17">
    <source>
        <dbReference type="ARBA" id="ARBA00023136"/>
    </source>
</evidence>
<keyword evidence="27" id="KW-1185">Reference proteome</keyword>
<dbReference type="Pfam" id="PF00069">
    <property type="entry name" value="Pkinase"/>
    <property type="match status" value="1"/>
</dbReference>
<keyword evidence="10 23" id="KW-0812">Transmembrane</keyword>
<dbReference type="InterPro" id="IPR000719">
    <property type="entry name" value="Prot_kinase_dom"/>
</dbReference>
<evidence type="ECO:0000256" key="3">
    <source>
        <dbReference type="ARBA" id="ARBA00008684"/>
    </source>
</evidence>
<feature type="transmembrane region" description="Helical" evidence="23">
    <location>
        <begin position="659"/>
        <end position="681"/>
    </location>
</feature>
<evidence type="ECO:0000256" key="7">
    <source>
        <dbReference type="ARBA" id="ARBA00022553"/>
    </source>
</evidence>
<sequence>MNHHCLISKNVLLKFLQGFVLLCVSTSLESATTLSSGNESDFLALLDFKSRIVQDPLQIMSSWNNSIYYCNWIGITCNKSNQRVVVLNLEERQLTGTLSPSIGNLTFLTGINLQSNGFHGEIPHEVGHLLHLQDLNLTNNYFGGRIPYNLSHCTELRKLQVSNNILIGQIPDQLKSLRKLVFLGLGHNNLTGKIPTWLGNFSAMYTVSLTMNNFEGSIPNELGHLSNLRKLQLYGNSLSGTIPFPIYNISSIYYFSFTQNQLHGNLPPDVGFTLPNLEIFAGGVNNFTGSIPASLSNASRLQVLDFAENGLSGTLPENLGSLQNLIRLNFDVNRLGSWKAGDLSFITSLNNCTALEVLGLAENQFGGEFPSSIANLSTQMKILTLGSNAIHGSIPVEIGNLVNLTLLGLENNHLSGSLPDAMGMLRKLEGLELNGNKFSGLIPFSLGNLTALTSLSMEENEFEGYIPTSLGKCQNLLMLNLNGNKLNGTIPKEVISLSSLSIYLVMSHNSLTGSLPIEVGKLVNLIKFDLSENKLSGLLPTSLGSCTSLQHLYLQGNLLEGEIPQSLEHLRGLDDIDLSRNTLSGKIPEFLSKFLAIKHLNLSYNYFEGEIPQEGIFRNESGVSLIGNKKLCGGVQTLHLPTCTNSRPHSSRKFLALKVAMPVTCAVIFVICLCCSVAALYKIKRTRKGASKSTFSTDDWKSGVSYSELAKSTNGFSKDNLIGLGSFGSVYKGTLSVDGATVAVKVLNLEQKGASKSFIDECEALRSIRHRNLLKIISACSTVDRQGNEFKALVFEFMSNGSLDGWVHPTNNDQHNESRKLRFIQRLNIAIDVAFALEYLHHHCQPTIVHCDIKPSNVLLDKDMVAHVGDFGLARFLFEELSNPTKKPTFTVGLKGSIGYIPPEYGMGGQPSTLGDVYSYGILLLEMFIGKRPTNEAFKDCLSICQFAAMSLPEHIMDIVDPFLLSDQEEENVDLDRCTLEECLVSVMQIGVSCSITPPNERMPINVVVNKLHAIKNLYDRSKN</sequence>
<comment type="subcellular location">
    <subcellularLocation>
        <location evidence="1">Cell membrane</location>
        <topology evidence="1">Single-pass membrane protein</topology>
    </subcellularLocation>
    <subcellularLocation>
        <location evidence="2">Membrane</location>
        <topology evidence="2">Single-pass type I membrane protein</topology>
    </subcellularLocation>
</comment>
<keyword evidence="15 22" id="KW-0067">ATP-binding</keyword>
<dbReference type="InterPro" id="IPR011009">
    <property type="entry name" value="Kinase-like_dom_sf"/>
</dbReference>
<dbReference type="FunFam" id="3.80.10.10:FF:000288">
    <property type="entry name" value="LRR receptor-like serine/threonine-protein kinase EFR"/>
    <property type="match status" value="1"/>
</dbReference>
<evidence type="ECO:0000256" key="2">
    <source>
        <dbReference type="ARBA" id="ARBA00004479"/>
    </source>
</evidence>
<name>A0AAD7P585_QUISA</name>
<evidence type="ECO:0000256" key="24">
    <source>
        <dbReference type="SAM" id="SignalP"/>
    </source>
</evidence>
<organism evidence="26 27">
    <name type="scientific">Quillaja saponaria</name>
    <name type="common">Soap bark tree</name>
    <dbReference type="NCBI Taxonomy" id="32244"/>
    <lineage>
        <taxon>Eukaryota</taxon>
        <taxon>Viridiplantae</taxon>
        <taxon>Streptophyta</taxon>
        <taxon>Embryophyta</taxon>
        <taxon>Tracheophyta</taxon>
        <taxon>Spermatophyta</taxon>
        <taxon>Magnoliopsida</taxon>
        <taxon>eudicotyledons</taxon>
        <taxon>Gunneridae</taxon>
        <taxon>Pentapetalae</taxon>
        <taxon>rosids</taxon>
        <taxon>fabids</taxon>
        <taxon>Fabales</taxon>
        <taxon>Quillajaceae</taxon>
        <taxon>Quillaja</taxon>
    </lineage>
</organism>
<dbReference type="PANTHER" id="PTHR48056">
    <property type="entry name" value="LRR RECEPTOR-LIKE SERINE/THREONINE-PROTEIN KINASE-RELATED"/>
    <property type="match status" value="1"/>
</dbReference>
<evidence type="ECO:0000256" key="4">
    <source>
        <dbReference type="ARBA" id="ARBA00012513"/>
    </source>
</evidence>
<comment type="caution">
    <text evidence="26">The sequence shown here is derived from an EMBL/GenBank/DDBJ whole genome shotgun (WGS) entry which is preliminary data.</text>
</comment>
<dbReference type="GO" id="GO:0005524">
    <property type="term" value="F:ATP binding"/>
    <property type="evidence" value="ECO:0007669"/>
    <property type="project" value="UniProtKB-UniRule"/>
</dbReference>
<dbReference type="FunFam" id="3.30.200.20:FF:000432">
    <property type="entry name" value="LRR receptor-like serine/threonine-protein kinase EFR"/>
    <property type="match status" value="1"/>
</dbReference>
<evidence type="ECO:0000256" key="8">
    <source>
        <dbReference type="ARBA" id="ARBA00022614"/>
    </source>
</evidence>
<keyword evidence="17 23" id="KW-0472">Membrane</keyword>
<evidence type="ECO:0000256" key="9">
    <source>
        <dbReference type="ARBA" id="ARBA00022679"/>
    </source>
</evidence>
<evidence type="ECO:0000256" key="18">
    <source>
        <dbReference type="ARBA" id="ARBA00023170"/>
    </source>
</evidence>
<keyword evidence="12" id="KW-0677">Repeat</keyword>
<protein>
    <recommendedName>
        <fullName evidence="4">non-specific serine/threonine protein kinase</fullName>
        <ecNumber evidence="4">2.7.11.1</ecNumber>
    </recommendedName>
</protein>
<evidence type="ECO:0000256" key="1">
    <source>
        <dbReference type="ARBA" id="ARBA00004162"/>
    </source>
</evidence>
<evidence type="ECO:0000259" key="25">
    <source>
        <dbReference type="PROSITE" id="PS50011"/>
    </source>
</evidence>
<dbReference type="AlphaFoldDB" id="A0AAD7P585"/>
<keyword evidence="16 23" id="KW-1133">Transmembrane helix</keyword>
<dbReference type="PANTHER" id="PTHR48056:SF89">
    <property type="entry name" value="OS06G0585982 PROTEIN"/>
    <property type="match status" value="1"/>
</dbReference>
<dbReference type="InterPro" id="IPR013210">
    <property type="entry name" value="LRR_N_plant-typ"/>
</dbReference>
<dbReference type="FunFam" id="1.10.510.10:FF:000358">
    <property type="entry name" value="Putative leucine-rich repeat receptor-like serine/threonine-protein kinase"/>
    <property type="match status" value="1"/>
</dbReference>
<dbReference type="Proteomes" id="UP001163823">
    <property type="component" value="Unassembled WGS sequence"/>
</dbReference>